<dbReference type="InterPro" id="IPR002401">
    <property type="entry name" value="Cyt_P450_E_grp-I"/>
</dbReference>
<feature type="domain" description="DUF4283" evidence="7">
    <location>
        <begin position="33"/>
        <end position="107"/>
    </location>
</feature>
<dbReference type="EnsemblPlants" id="AUR62001213-RA">
    <property type="protein sequence ID" value="AUR62001213-RA:cds"/>
    <property type="gene ID" value="AUR62001213"/>
</dbReference>
<dbReference type="Gene3D" id="1.10.630.10">
    <property type="entry name" value="Cytochrome P450"/>
    <property type="match status" value="2"/>
</dbReference>
<name>A0A803KQA7_CHEQI</name>
<evidence type="ECO:0000256" key="6">
    <source>
        <dbReference type="SAM" id="MobiDB-lite"/>
    </source>
</evidence>
<keyword evidence="9" id="KW-1185">Reference proteome</keyword>
<evidence type="ECO:0000256" key="1">
    <source>
        <dbReference type="ARBA" id="ARBA00010617"/>
    </source>
</evidence>
<evidence type="ECO:0000256" key="2">
    <source>
        <dbReference type="ARBA" id="ARBA00022723"/>
    </source>
</evidence>
<keyword evidence="5" id="KW-0560">Oxidoreductase</keyword>
<dbReference type="PROSITE" id="PS00086">
    <property type="entry name" value="CYTOCHROME_P450"/>
    <property type="match status" value="1"/>
</dbReference>
<dbReference type="InterPro" id="IPR017972">
    <property type="entry name" value="Cyt_P450_CS"/>
</dbReference>
<dbReference type="PRINTS" id="PR00463">
    <property type="entry name" value="EP450I"/>
</dbReference>
<reference evidence="8" key="2">
    <citation type="submission" date="2021-03" db="UniProtKB">
        <authorList>
            <consortium name="EnsemblPlants"/>
        </authorList>
    </citation>
    <scope>IDENTIFICATION</scope>
</reference>
<comment type="cofactor">
    <cofactor evidence="4">
        <name>heme</name>
        <dbReference type="ChEBI" id="CHEBI:30413"/>
    </cofactor>
</comment>
<dbReference type="GO" id="GO:0004497">
    <property type="term" value="F:monooxygenase activity"/>
    <property type="evidence" value="ECO:0007669"/>
    <property type="project" value="UniProtKB-KW"/>
</dbReference>
<organism evidence="8 9">
    <name type="scientific">Chenopodium quinoa</name>
    <name type="common">Quinoa</name>
    <dbReference type="NCBI Taxonomy" id="63459"/>
    <lineage>
        <taxon>Eukaryota</taxon>
        <taxon>Viridiplantae</taxon>
        <taxon>Streptophyta</taxon>
        <taxon>Embryophyta</taxon>
        <taxon>Tracheophyta</taxon>
        <taxon>Spermatophyta</taxon>
        <taxon>Magnoliopsida</taxon>
        <taxon>eudicotyledons</taxon>
        <taxon>Gunneridae</taxon>
        <taxon>Pentapetalae</taxon>
        <taxon>Caryophyllales</taxon>
        <taxon>Chenopodiaceae</taxon>
        <taxon>Chenopodioideae</taxon>
        <taxon>Atripliceae</taxon>
        <taxon>Chenopodium</taxon>
    </lineage>
</organism>
<evidence type="ECO:0000259" key="7">
    <source>
        <dbReference type="Pfam" id="PF14111"/>
    </source>
</evidence>
<keyword evidence="3 4" id="KW-0408">Iron</keyword>
<feature type="region of interest" description="Disordered" evidence="6">
    <location>
        <begin position="270"/>
        <end position="291"/>
    </location>
</feature>
<keyword evidence="2 4" id="KW-0479">Metal-binding</keyword>
<dbReference type="PANTHER" id="PTHR47955:SF15">
    <property type="entry name" value="CYTOCHROME P450 71A2-LIKE"/>
    <property type="match status" value="1"/>
</dbReference>
<keyword evidence="4 5" id="KW-0349">Heme</keyword>
<evidence type="ECO:0000256" key="5">
    <source>
        <dbReference type="RuleBase" id="RU000461"/>
    </source>
</evidence>
<accession>A0A803KQA7</accession>
<dbReference type="Gramene" id="AUR62001213-RA">
    <property type="protein sequence ID" value="AUR62001213-RA:cds"/>
    <property type="gene ID" value="AUR62001213"/>
</dbReference>
<dbReference type="PANTHER" id="PTHR47955">
    <property type="entry name" value="CYTOCHROME P450 FAMILY 71 PROTEIN"/>
    <property type="match status" value="1"/>
</dbReference>
<dbReference type="InterPro" id="IPR036396">
    <property type="entry name" value="Cyt_P450_sf"/>
</dbReference>
<dbReference type="InterPro" id="IPR025558">
    <property type="entry name" value="DUF4283"/>
</dbReference>
<evidence type="ECO:0000313" key="9">
    <source>
        <dbReference type="Proteomes" id="UP000596660"/>
    </source>
</evidence>
<feature type="binding site" description="axial binding residue" evidence="4">
    <location>
        <position position="619"/>
    </location>
    <ligand>
        <name>heme</name>
        <dbReference type="ChEBI" id="CHEBI:30413"/>
    </ligand>
    <ligandPart>
        <name>Fe</name>
        <dbReference type="ChEBI" id="CHEBI:18248"/>
    </ligandPart>
</feature>
<reference evidence="8" key="1">
    <citation type="journal article" date="2017" name="Nature">
        <title>The genome of Chenopodium quinoa.</title>
        <authorList>
            <person name="Jarvis D.E."/>
            <person name="Ho Y.S."/>
            <person name="Lightfoot D.J."/>
            <person name="Schmoeckel S.M."/>
            <person name="Li B."/>
            <person name="Borm T.J.A."/>
            <person name="Ohyanagi H."/>
            <person name="Mineta K."/>
            <person name="Michell C.T."/>
            <person name="Saber N."/>
            <person name="Kharbatia N.M."/>
            <person name="Rupper R.R."/>
            <person name="Sharp A.R."/>
            <person name="Dally N."/>
            <person name="Boughton B.A."/>
            <person name="Woo Y.H."/>
            <person name="Gao G."/>
            <person name="Schijlen E.G.W.M."/>
            <person name="Guo X."/>
            <person name="Momin A.A."/>
            <person name="Negrao S."/>
            <person name="Al-Babili S."/>
            <person name="Gehring C."/>
            <person name="Roessner U."/>
            <person name="Jung C."/>
            <person name="Murphy K."/>
            <person name="Arold S.T."/>
            <person name="Gojobori T."/>
            <person name="van der Linden C.G."/>
            <person name="van Loo E.N."/>
            <person name="Jellen E.N."/>
            <person name="Maughan P.J."/>
            <person name="Tester M."/>
        </authorList>
    </citation>
    <scope>NUCLEOTIDE SEQUENCE [LARGE SCALE GENOMIC DNA]</scope>
    <source>
        <strain evidence="8">cv. PI 614886</strain>
    </source>
</reference>
<keyword evidence="5" id="KW-0503">Monooxygenase</keyword>
<dbReference type="Pfam" id="PF00067">
    <property type="entry name" value="p450"/>
    <property type="match status" value="2"/>
</dbReference>
<sequence>MASTDEASNQVLDLNKEIEGVDWEDDGGGEEEAQIELAVVGKIHTSRNINANALVNTLKKVWNPKHGCEANVIGSKIFYFQFHHWKDKQHVMESQPWHFDHHVMILDDAKGHGEKDCEETAASRKFSEKLRVNTPWKATKNDIGYEEGDLSNAVRRLFITKQNQQIIDDNEKLEDRRVEEGATMNHKAVLNQAQENVAENSLECTMAEPSGEKETPKQDSISKRREQVVCLNDKGGLVSNDVVNEVQLLCVSDDTRVKGGTRSWKRIPREVGEGDKEESLRVERGKRGREEGEERNLKVFKEKEAVTEMLVARVFRSVNAKLQPPSPPRLPVIGNLHQIGELPHQAFASLSKRYSKIMLLHFGSKPIQVVSTPEAACEIMKTQDQIFCNRPELRIPSRLFYRCRDVGFAPSGKQWRRMKSLCITHLLCNKKVRSYRMMREEECFNRQRDKEIITIFSCEVERDYHCIENLLEIHMENENVVTMDDVKANTLDLFAAGNDTTRTLLEWTMSELLRHPKVTEDNLEKLTYLKAVIKESLRLHPPVPLLVYRQPMQDAKINGFDIGADTHVYINAWAIHRDPTYWDEPMEFRPERFLNSSSFSFKRQDDFRYIPFGGGRRICPGIHFAMVNAELMLANLVYEFDWKVSSDCEELDMTETVGIAVHKHDPLMLIATPYSSS</sequence>
<dbReference type="GO" id="GO:0005506">
    <property type="term" value="F:iron ion binding"/>
    <property type="evidence" value="ECO:0007669"/>
    <property type="project" value="InterPro"/>
</dbReference>
<dbReference type="SUPFAM" id="SSF48264">
    <property type="entry name" value="Cytochrome P450"/>
    <property type="match status" value="1"/>
</dbReference>
<evidence type="ECO:0000256" key="4">
    <source>
        <dbReference type="PIRSR" id="PIRSR602401-1"/>
    </source>
</evidence>
<evidence type="ECO:0000313" key="8">
    <source>
        <dbReference type="EnsemblPlants" id="AUR62001213-RA:cds"/>
    </source>
</evidence>
<dbReference type="GO" id="GO:0020037">
    <property type="term" value="F:heme binding"/>
    <property type="evidence" value="ECO:0007669"/>
    <property type="project" value="InterPro"/>
</dbReference>
<dbReference type="GO" id="GO:0016705">
    <property type="term" value="F:oxidoreductase activity, acting on paired donors, with incorporation or reduction of molecular oxygen"/>
    <property type="evidence" value="ECO:0007669"/>
    <property type="project" value="InterPro"/>
</dbReference>
<dbReference type="PRINTS" id="PR00385">
    <property type="entry name" value="P450"/>
</dbReference>
<protein>
    <recommendedName>
        <fullName evidence="7">DUF4283 domain-containing protein</fullName>
    </recommendedName>
</protein>
<dbReference type="Pfam" id="PF14111">
    <property type="entry name" value="DUF4283"/>
    <property type="match status" value="1"/>
</dbReference>
<evidence type="ECO:0000256" key="3">
    <source>
        <dbReference type="ARBA" id="ARBA00023004"/>
    </source>
</evidence>
<proteinExistence type="inferred from homology"/>
<dbReference type="InterPro" id="IPR001128">
    <property type="entry name" value="Cyt_P450"/>
</dbReference>
<dbReference type="Proteomes" id="UP000596660">
    <property type="component" value="Unplaced"/>
</dbReference>
<comment type="similarity">
    <text evidence="1 5">Belongs to the cytochrome P450 family.</text>
</comment>
<dbReference type="AlphaFoldDB" id="A0A803KQA7"/>